<feature type="domain" description="Acyltransferase 3" evidence="2">
    <location>
        <begin position="45"/>
        <end position="345"/>
    </location>
</feature>
<feature type="transmembrane region" description="Helical" evidence="1">
    <location>
        <begin position="176"/>
        <end position="195"/>
    </location>
</feature>
<feature type="domain" description="SGNH" evidence="3">
    <location>
        <begin position="446"/>
        <end position="669"/>
    </location>
</feature>
<comment type="caution">
    <text evidence="4">The sequence shown here is derived from an EMBL/GenBank/DDBJ whole genome shotgun (WGS) entry which is preliminary data.</text>
</comment>
<evidence type="ECO:0000259" key="3">
    <source>
        <dbReference type="Pfam" id="PF19040"/>
    </source>
</evidence>
<accession>A0ABS6HJW9</accession>
<gene>
    <name evidence="4" type="ORF">KL859_08820</name>
</gene>
<dbReference type="Pfam" id="PF01757">
    <property type="entry name" value="Acyl_transf_3"/>
    <property type="match status" value="1"/>
</dbReference>
<keyword evidence="5" id="KW-1185">Reference proteome</keyword>
<dbReference type="InterPro" id="IPR043968">
    <property type="entry name" value="SGNH"/>
</dbReference>
<evidence type="ECO:0000313" key="4">
    <source>
        <dbReference type="EMBL" id="MBU8822979.1"/>
    </source>
</evidence>
<evidence type="ECO:0000259" key="2">
    <source>
        <dbReference type="Pfam" id="PF01757"/>
    </source>
</evidence>
<feature type="transmembrane region" description="Helical" evidence="1">
    <location>
        <begin position="75"/>
        <end position="97"/>
    </location>
</feature>
<evidence type="ECO:0000313" key="5">
    <source>
        <dbReference type="Proteomes" id="UP000696413"/>
    </source>
</evidence>
<dbReference type="EMBL" id="JAHBOM010000006">
    <property type="protein sequence ID" value="MBU8822979.1"/>
    <property type="molecule type" value="Genomic_DNA"/>
</dbReference>
<dbReference type="PANTHER" id="PTHR23028:SF53">
    <property type="entry name" value="ACYL_TRANSF_3 DOMAIN-CONTAINING PROTEIN"/>
    <property type="match status" value="1"/>
</dbReference>
<dbReference type="Proteomes" id="UP000696413">
    <property type="component" value="Unassembled WGS sequence"/>
</dbReference>
<feature type="transmembrane region" description="Helical" evidence="1">
    <location>
        <begin position="210"/>
        <end position="230"/>
    </location>
</feature>
<feature type="transmembrane region" description="Helical" evidence="1">
    <location>
        <begin position="294"/>
        <end position="317"/>
    </location>
</feature>
<feature type="transmembrane region" description="Helical" evidence="1">
    <location>
        <begin position="22"/>
        <end position="40"/>
    </location>
</feature>
<keyword evidence="4" id="KW-0808">Transferase</keyword>
<dbReference type="GO" id="GO:0016746">
    <property type="term" value="F:acyltransferase activity"/>
    <property type="evidence" value="ECO:0007669"/>
    <property type="project" value="UniProtKB-KW"/>
</dbReference>
<sequence>MQITQSDPVLAAAVERRAPDDLTGLVGIAIAWVMIGQVWFGQVDGGVDILLVVVGFVFGRRLLRTCDVRATARWLVRRWMPALIVVIAACAVLTVLIQPQTRWEDFADQTLASLGFYQNWQILGSAEDYLQASEAVTPLYHLWVVSAAAQILLIVLVLAGLSGLGARRAAQKRRRTILVASVAITTVASLVYATITSTDNELLTYYSSLARAWELLAGVLAAACVTRVHWPRWLRSPTVLVGVATLVASGTLLGGMQQYPGPWALIPVGATVLIILAAANAPTWAHRVLSCAPAAGLGAMAYSLYLWHWPLLIFWFAYTNEDAVGVTAGTIVVLVSVGLAWLTWRCAERRQAEPAPHTHRGWLGGSLIVLMMVTLTVTSFAWRGHVAGARAGGADLSTLPLRDYPGGLALVENRKVAKLPMRPSALEASHDVPPSTLDGCVTNFPDTDVNVCVYGDPKAQRTIALAGGSHSEHWLTALHTLGRQHGFRVTTYLKMGCPLTTKEVPLIAGPFEPYPACRTWADAAMRRIIDDRPDYVFFTTTRPVLNGPGDYVPDYYLGIWDELSANGIRMLGVRDTPWMIRDGRFFAPVDCLSDGGDADSCGMPRHEALAQRNPTLDHLADYPLMDVLDLSDAVCRPDRCRAVEGNVLIYHDIHHLSATYVRTLADELARQLSDATGWW</sequence>
<feature type="transmembrane region" description="Helical" evidence="1">
    <location>
        <begin position="237"/>
        <end position="256"/>
    </location>
</feature>
<organism evidence="4 5">
    <name type="scientific">Mycolicibacterium goodii</name>
    <name type="common">Mycobacterium goodii</name>
    <dbReference type="NCBI Taxonomy" id="134601"/>
    <lineage>
        <taxon>Bacteria</taxon>
        <taxon>Bacillati</taxon>
        <taxon>Actinomycetota</taxon>
        <taxon>Actinomycetes</taxon>
        <taxon>Mycobacteriales</taxon>
        <taxon>Mycobacteriaceae</taxon>
        <taxon>Mycolicibacterium</taxon>
    </lineage>
</organism>
<evidence type="ECO:0000256" key="1">
    <source>
        <dbReference type="SAM" id="Phobius"/>
    </source>
</evidence>
<dbReference type="PANTHER" id="PTHR23028">
    <property type="entry name" value="ACETYLTRANSFERASE"/>
    <property type="match status" value="1"/>
</dbReference>
<proteinExistence type="predicted"/>
<feature type="transmembrane region" description="Helical" evidence="1">
    <location>
        <begin position="362"/>
        <end position="382"/>
    </location>
</feature>
<dbReference type="Pfam" id="PF19040">
    <property type="entry name" value="SGNH"/>
    <property type="match status" value="1"/>
</dbReference>
<feature type="transmembrane region" description="Helical" evidence="1">
    <location>
        <begin position="323"/>
        <end position="342"/>
    </location>
</feature>
<feature type="transmembrane region" description="Helical" evidence="1">
    <location>
        <begin position="262"/>
        <end position="282"/>
    </location>
</feature>
<keyword evidence="4" id="KW-0012">Acyltransferase</keyword>
<reference evidence="4 5" key="1">
    <citation type="submission" date="2021-05" db="EMBL/GenBank/DDBJ databases">
        <title>Draft Genome Sequences of Clinical Respiratory Isolates of Mycobacterium goodii Recovered in Ireland.</title>
        <authorList>
            <person name="Flanagan P.R."/>
            <person name="Mok S."/>
            <person name="Roycroft E."/>
            <person name="Rogers T.R."/>
            <person name="Fitzgibbon M."/>
        </authorList>
    </citation>
    <scope>NUCLEOTIDE SEQUENCE [LARGE SCALE GENOMIC DNA]</scope>
    <source>
        <strain evidence="4 5">14IE55</strain>
    </source>
</reference>
<name>A0ABS6HJW9_MYCGD</name>
<keyword evidence="1" id="KW-1133">Transmembrane helix</keyword>
<dbReference type="InterPro" id="IPR002656">
    <property type="entry name" value="Acyl_transf_3_dom"/>
</dbReference>
<keyword evidence="1" id="KW-0472">Membrane</keyword>
<protein>
    <submittedName>
        <fullName evidence="4">Acyltransferase</fullName>
    </submittedName>
</protein>
<feature type="transmembrane region" description="Helical" evidence="1">
    <location>
        <begin position="140"/>
        <end position="164"/>
    </location>
</feature>
<dbReference type="InterPro" id="IPR050879">
    <property type="entry name" value="Acyltransferase_3"/>
</dbReference>
<feature type="transmembrane region" description="Helical" evidence="1">
    <location>
        <begin position="46"/>
        <end position="63"/>
    </location>
</feature>
<keyword evidence="1" id="KW-0812">Transmembrane</keyword>